<sequence>MRTKIFNSKLEKRLQPVNELWRQYNPEGARYAFRAKNVQEAKSWQRMTRKALARVIGLDRLTTTDPLSRSVERIDKGDYWREKILLRTTTHTLMPVYLLIPKESDGVPPLVIAFHGHGYGVKDIVGLWENGEERDIPSGYHKDFAVALCRSGFVVAAPEISCFGERQTDFSYLEDSIGGQAPTSCTHAAMLSFHLGMSVVGLRVHDGMRMLDYLETRTDIDTSRIGAMGISGGGMHTLFSACLDTRIQACVVSGYFSTFRESILAMQHCACNFVPGLGQFGEMHDLVGLIAPRPILFEAGSHDPIFPIQAVRKGVGKARAVYRTFGEGTGISTDYFEGRHQISGAKAYDFFKRELR</sequence>
<evidence type="ECO:0008006" key="3">
    <source>
        <dbReference type="Google" id="ProtNLM"/>
    </source>
</evidence>
<dbReference type="PANTHER" id="PTHR47381">
    <property type="entry name" value="ALPHA/BETA-HYDROLASES SUPERFAMILY PROTEIN"/>
    <property type="match status" value="1"/>
</dbReference>
<dbReference type="SUPFAM" id="SSF53474">
    <property type="entry name" value="alpha/beta-Hydrolases"/>
    <property type="match status" value="1"/>
</dbReference>
<dbReference type="KEGG" id="mtar:DF168_01847"/>
<gene>
    <name evidence="1" type="ORF">DF168_01847</name>
</gene>
<dbReference type="Proteomes" id="UP000247465">
    <property type="component" value="Chromosome"/>
</dbReference>
<accession>A0A2Z4AMY2</accession>
<dbReference type="InterPro" id="IPR025890">
    <property type="entry name" value="Abhydrolase_bac"/>
</dbReference>
<dbReference type="InterPro" id="IPR029058">
    <property type="entry name" value="AB_hydrolase_fold"/>
</dbReference>
<dbReference type="AlphaFoldDB" id="A0A2Z4AMY2"/>
<dbReference type="PANTHER" id="PTHR47381:SF3">
    <property type="entry name" value="ALPHA_BETA-HYDROLASES SUPERFAMILY PROTEIN"/>
    <property type="match status" value="1"/>
</dbReference>
<protein>
    <recommendedName>
        <fullName evidence="3">Acetylxylan esterase</fullName>
    </recommendedName>
</protein>
<evidence type="ECO:0000313" key="2">
    <source>
        <dbReference type="Proteomes" id="UP000247465"/>
    </source>
</evidence>
<organism evidence="1 2">
    <name type="scientific">Candidatus Moanibacter tarae</name>
    <dbReference type="NCBI Taxonomy" id="2200854"/>
    <lineage>
        <taxon>Bacteria</taxon>
        <taxon>Pseudomonadati</taxon>
        <taxon>Verrucomicrobiota</taxon>
        <taxon>Opitutia</taxon>
        <taxon>Puniceicoccales</taxon>
        <taxon>Puniceicoccales incertae sedis</taxon>
        <taxon>Candidatus Moanibacter</taxon>
    </lineage>
</organism>
<dbReference type="EMBL" id="CP029803">
    <property type="protein sequence ID" value="AWT60630.1"/>
    <property type="molecule type" value="Genomic_DNA"/>
</dbReference>
<reference evidence="1 2" key="1">
    <citation type="submission" date="2018-06" db="EMBL/GenBank/DDBJ databases">
        <title>Draft Genome Sequence of a Novel Marine Bacterium Related to the Verrucomicrobia.</title>
        <authorList>
            <person name="Vosseberg J."/>
            <person name="Martijn J."/>
            <person name="Ettema T.J.G."/>
        </authorList>
    </citation>
    <scope>NUCLEOTIDE SEQUENCE [LARGE SCALE GENOMIC DNA]</scope>
    <source>
        <strain evidence="1">TARA_B100001123</strain>
    </source>
</reference>
<dbReference type="Pfam" id="PF12715">
    <property type="entry name" value="Abhydrolase_7"/>
    <property type="match status" value="1"/>
</dbReference>
<evidence type="ECO:0000313" key="1">
    <source>
        <dbReference type="EMBL" id="AWT60630.1"/>
    </source>
</evidence>
<dbReference type="Gene3D" id="3.40.50.1820">
    <property type="entry name" value="alpha/beta hydrolase"/>
    <property type="match status" value="1"/>
</dbReference>
<name>A0A2Z4AMY2_9BACT</name>
<proteinExistence type="predicted"/>